<gene>
    <name evidence="2" type="ORF">KC19_11G102600</name>
</gene>
<comment type="caution">
    <text evidence="2">The sequence shown here is derived from an EMBL/GenBank/DDBJ whole genome shotgun (WGS) entry which is preliminary data.</text>
</comment>
<name>A0A8T0GCJ1_CERPU</name>
<evidence type="ECO:0000313" key="3">
    <source>
        <dbReference type="Proteomes" id="UP000822688"/>
    </source>
</evidence>
<proteinExistence type="predicted"/>
<feature type="signal peptide" evidence="1">
    <location>
        <begin position="1"/>
        <end position="35"/>
    </location>
</feature>
<evidence type="ECO:0000256" key="1">
    <source>
        <dbReference type="SAM" id="SignalP"/>
    </source>
</evidence>
<keyword evidence="3" id="KW-1185">Reference proteome</keyword>
<keyword evidence="1" id="KW-0732">Signal</keyword>
<protein>
    <recommendedName>
        <fullName evidence="4">Secreted protein</fullName>
    </recommendedName>
</protein>
<sequence length="185" mass="19415">MGVCCVQKTNPSGVAVAFFALGFLCVGGFPPPTSAGCFRALGFRVRFIDGVWNCVRSNDASPGKPSALPSTGGGRTTFFALDCRCRLGFGAGSTFSFPPTGSVSPGTTFSFLCRVLLCLGDGFSVSGAVRGTVTSAPAMLTWVPIAGCEFCSTCIRSGCSECLTILASRFIPSRLRRREYMIAQN</sequence>
<feature type="chain" id="PRO_5035834893" description="Secreted protein" evidence="1">
    <location>
        <begin position="36"/>
        <end position="185"/>
    </location>
</feature>
<accession>A0A8T0GCJ1</accession>
<evidence type="ECO:0000313" key="2">
    <source>
        <dbReference type="EMBL" id="KAG0557106.1"/>
    </source>
</evidence>
<dbReference type="Proteomes" id="UP000822688">
    <property type="component" value="Chromosome 11"/>
</dbReference>
<reference evidence="2 3" key="1">
    <citation type="submission" date="2020-06" db="EMBL/GenBank/DDBJ databases">
        <title>WGS assembly of Ceratodon purpureus strain R40.</title>
        <authorList>
            <person name="Carey S.B."/>
            <person name="Jenkins J."/>
            <person name="Shu S."/>
            <person name="Lovell J.T."/>
            <person name="Sreedasyam A."/>
            <person name="Maumus F."/>
            <person name="Tiley G.P."/>
            <person name="Fernandez-Pozo N."/>
            <person name="Barry K."/>
            <person name="Chen C."/>
            <person name="Wang M."/>
            <person name="Lipzen A."/>
            <person name="Daum C."/>
            <person name="Saski C.A."/>
            <person name="Payton A.C."/>
            <person name="Mcbreen J.C."/>
            <person name="Conrad R.E."/>
            <person name="Kollar L.M."/>
            <person name="Olsson S."/>
            <person name="Huttunen S."/>
            <person name="Landis J.B."/>
            <person name="Wickett N.J."/>
            <person name="Johnson M.G."/>
            <person name="Rensing S.A."/>
            <person name="Grimwood J."/>
            <person name="Schmutz J."/>
            <person name="Mcdaniel S.F."/>
        </authorList>
    </citation>
    <scope>NUCLEOTIDE SEQUENCE [LARGE SCALE GENOMIC DNA]</scope>
    <source>
        <strain evidence="2 3">R40</strain>
    </source>
</reference>
<evidence type="ECO:0008006" key="4">
    <source>
        <dbReference type="Google" id="ProtNLM"/>
    </source>
</evidence>
<dbReference type="EMBL" id="CM026432">
    <property type="protein sequence ID" value="KAG0557106.1"/>
    <property type="molecule type" value="Genomic_DNA"/>
</dbReference>
<dbReference type="AlphaFoldDB" id="A0A8T0GCJ1"/>
<organism evidence="2 3">
    <name type="scientific">Ceratodon purpureus</name>
    <name type="common">Fire moss</name>
    <name type="synonym">Dicranum purpureum</name>
    <dbReference type="NCBI Taxonomy" id="3225"/>
    <lineage>
        <taxon>Eukaryota</taxon>
        <taxon>Viridiplantae</taxon>
        <taxon>Streptophyta</taxon>
        <taxon>Embryophyta</taxon>
        <taxon>Bryophyta</taxon>
        <taxon>Bryophytina</taxon>
        <taxon>Bryopsida</taxon>
        <taxon>Dicranidae</taxon>
        <taxon>Pseudoditrichales</taxon>
        <taxon>Ditrichaceae</taxon>
        <taxon>Ceratodon</taxon>
    </lineage>
</organism>